<organism evidence="2 3">
    <name type="scientific">Geomonas subterranea</name>
    <dbReference type="NCBI Taxonomy" id="2847989"/>
    <lineage>
        <taxon>Bacteria</taxon>
        <taxon>Pseudomonadati</taxon>
        <taxon>Thermodesulfobacteriota</taxon>
        <taxon>Desulfuromonadia</taxon>
        <taxon>Geobacterales</taxon>
        <taxon>Geobacteraceae</taxon>
        <taxon>Geomonas</taxon>
    </lineage>
</organism>
<evidence type="ECO:0000313" key="2">
    <source>
        <dbReference type="EMBL" id="QXE91001.1"/>
    </source>
</evidence>
<reference evidence="2 3" key="1">
    <citation type="submission" date="2021-06" db="EMBL/GenBank/DDBJ databases">
        <title>Gemonas diversity in paddy soil.</title>
        <authorList>
            <person name="Liu G."/>
        </authorList>
    </citation>
    <scope>NUCLEOTIDE SEQUENCE [LARGE SCALE GENOMIC DNA]</scope>
    <source>
        <strain evidence="2 3">RG2</strain>
    </source>
</reference>
<dbReference type="EMBL" id="CP077683">
    <property type="protein sequence ID" value="QXE91001.1"/>
    <property type="molecule type" value="Genomic_DNA"/>
</dbReference>
<feature type="compositionally biased region" description="Basic and acidic residues" evidence="1">
    <location>
        <begin position="384"/>
        <end position="403"/>
    </location>
</feature>
<name>A0ABX8LI53_9BACT</name>
<dbReference type="RefSeq" id="WP_217287594.1">
    <property type="nucleotide sequence ID" value="NZ_CP077683.1"/>
</dbReference>
<dbReference type="Pfam" id="PF14022">
    <property type="entry name" value="DUF4238"/>
    <property type="match status" value="1"/>
</dbReference>
<accession>A0ABX8LI53</accession>
<evidence type="ECO:0000256" key="1">
    <source>
        <dbReference type="SAM" id="MobiDB-lite"/>
    </source>
</evidence>
<feature type="region of interest" description="Disordered" evidence="1">
    <location>
        <begin position="377"/>
        <end position="412"/>
    </location>
</feature>
<gene>
    <name evidence="2" type="ORF">KP001_00160</name>
</gene>
<evidence type="ECO:0000313" key="3">
    <source>
        <dbReference type="Proteomes" id="UP000683559"/>
    </source>
</evidence>
<proteinExistence type="predicted"/>
<dbReference type="Proteomes" id="UP000683559">
    <property type="component" value="Chromosome"/>
</dbReference>
<dbReference type="InterPro" id="IPR025332">
    <property type="entry name" value="DUF4238"/>
</dbReference>
<sequence length="412" mass="48888">MPDYRRNHYVPEWYQKRFLPKGQRFYYLDLKPETVVSNGHKYHRRALLRWGAEKCFCEQDLYTTRFGKWESTEIEQKFFGKIDDSGRDAVEYFSTYNHDSISYEALYAMLPYMTVQKLRTPKGLKNLAQAARLDNKNLILFKLQEIQQIFCALWSECIWTIADASDCRTKFLVSDHPVTVYNKACFPLSAWCRDCNDPGIWLSASHTLFPLNQDKILILTNLSWVRNPYSNPLDRRPNPKLFRPAVFNFLNIQVGRKLSELEVVEINYVLKQRAWRYIAAAEKEWLYPERHLKTQNWDKLGSGYLFMPDPRSVSFSSEILIGYTNQHVQGFDAYGRRPWHPEYNGKDEQNREWATFQAFKGEFARLFGPKHRGSSNDFGNFHLGPREDSPQLHESHLQAERRYSKNRYKKRR</sequence>
<keyword evidence="3" id="KW-1185">Reference proteome</keyword>
<protein>
    <submittedName>
        <fullName evidence="2">DUF4238 domain-containing protein</fullName>
    </submittedName>
</protein>